<keyword evidence="2" id="KW-1015">Disulfide bond</keyword>
<keyword evidence="4" id="KW-0393">Immunoglobulin domain</keyword>
<dbReference type="PANTHER" id="PTHR11738">
    <property type="entry name" value="MHC CLASS I NK CELL RECEPTOR"/>
    <property type="match status" value="1"/>
</dbReference>
<evidence type="ECO:0000256" key="6">
    <source>
        <dbReference type="SAM" id="SignalP"/>
    </source>
</evidence>
<dbReference type="InterPro" id="IPR013151">
    <property type="entry name" value="Immunoglobulin_dom"/>
</dbReference>
<evidence type="ECO:0000256" key="3">
    <source>
        <dbReference type="ARBA" id="ARBA00023180"/>
    </source>
</evidence>
<dbReference type="InterPro" id="IPR007110">
    <property type="entry name" value="Ig-like_dom"/>
</dbReference>
<dbReference type="GO" id="GO:0019221">
    <property type="term" value="P:cytokine-mediated signaling pathway"/>
    <property type="evidence" value="ECO:0007669"/>
    <property type="project" value="TreeGrafter"/>
</dbReference>
<dbReference type="PANTHER" id="PTHR11738:SF183">
    <property type="entry name" value="LEUKOCYTE IMMUNOGLOBULIN-LIKE RECEPTOR, SUBFAMILY A (WITH TM DOMAIN), MEMBER 5"/>
    <property type="match status" value="1"/>
</dbReference>
<dbReference type="CDD" id="cd16843">
    <property type="entry name" value="IgC2_D1_D2_LILR_KIR_like"/>
    <property type="match status" value="1"/>
</dbReference>
<dbReference type="GO" id="GO:0032396">
    <property type="term" value="F:inhibitory MHC class I receptor activity"/>
    <property type="evidence" value="ECO:0007669"/>
    <property type="project" value="TreeGrafter"/>
</dbReference>
<evidence type="ECO:0000313" key="9">
    <source>
        <dbReference type="Proteomes" id="UP000694547"/>
    </source>
</evidence>
<dbReference type="InterPro" id="IPR050412">
    <property type="entry name" value="Ig-like_Receptors_ImmuneReg"/>
</dbReference>
<protein>
    <submittedName>
        <fullName evidence="8">Leukocyte immunoglobulin-like receptor, subfamily A (with TM domain), member 5</fullName>
    </submittedName>
</protein>
<dbReference type="AlphaFoldDB" id="A0A8C8U485"/>
<dbReference type="GO" id="GO:0002764">
    <property type="term" value="P:immune response-regulating signaling pathway"/>
    <property type="evidence" value="ECO:0007669"/>
    <property type="project" value="TreeGrafter"/>
</dbReference>
<dbReference type="GeneTree" id="ENSGT01100000263478"/>
<dbReference type="InterPro" id="IPR013783">
    <property type="entry name" value="Ig-like_fold"/>
</dbReference>
<feature type="domain" description="Ig-like" evidence="7">
    <location>
        <begin position="29"/>
        <end position="118"/>
    </location>
</feature>
<feature type="signal peptide" evidence="6">
    <location>
        <begin position="1"/>
        <end position="23"/>
    </location>
</feature>
<dbReference type="SMART" id="SM00409">
    <property type="entry name" value="IG"/>
    <property type="match status" value="2"/>
</dbReference>
<evidence type="ECO:0000259" key="7">
    <source>
        <dbReference type="PROSITE" id="PS50835"/>
    </source>
</evidence>
<keyword evidence="3" id="KW-0325">Glycoprotein</keyword>
<dbReference type="Pfam" id="PF13895">
    <property type="entry name" value="Ig_2"/>
    <property type="match status" value="1"/>
</dbReference>
<dbReference type="InterPro" id="IPR036179">
    <property type="entry name" value="Ig-like_dom_sf"/>
</dbReference>
<sequence>MTFTFTALLYLVLNLGQETSVLAGNPSKPTLSVQSRPVVARGKQVTISCEVTTGAREYRLYKEGGPHPWRTKNTLEATNKAEFLIPSMEKQYGGRYRCYYKTPAGWSEHSDPLELVVTGLYSKPSLSVQPSAVVTSGETVTLQCGSELRFSRFVLTKEGEQKPSLILDSVFINSTGQFQGVFLVGPVTPSQRWIFRCYGYHVISPQVWSEPSDPLEIHVSDAVQPLWPSSNMSDPQTVSKPQDYTKENLVRMGVSVLVLVLLGILLFEAQHSQGQTQHAARRESGTSVMVAETSGY</sequence>
<dbReference type="FunFam" id="2.60.40.10:FF:000049">
    <property type="entry name" value="Leukocyte immunoglobulin-like receptor subfamily B member 1"/>
    <property type="match status" value="2"/>
</dbReference>
<reference evidence="8" key="3">
    <citation type="submission" date="2025-09" db="UniProtKB">
        <authorList>
            <consortium name="Ensembl"/>
        </authorList>
    </citation>
    <scope>IDENTIFICATION</scope>
</reference>
<feature type="chain" id="PRO_5034408391" evidence="6">
    <location>
        <begin position="24"/>
        <end position="296"/>
    </location>
</feature>
<dbReference type="Pfam" id="PF00047">
    <property type="entry name" value="ig"/>
    <property type="match status" value="1"/>
</dbReference>
<dbReference type="GO" id="GO:0005886">
    <property type="term" value="C:plasma membrane"/>
    <property type="evidence" value="ECO:0007669"/>
    <property type="project" value="TreeGrafter"/>
</dbReference>
<accession>A0A8C8U485</accession>
<dbReference type="Gene3D" id="2.60.40.10">
    <property type="entry name" value="Immunoglobulins"/>
    <property type="match status" value="2"/>
</dbReference>
<evidence type="ECO:0000256" key="2">
    <source>
        <dbReference type="ARBA" id="ARBA00023157"/>
    </source>
</evidence>
<reference evidence="8 9" key="1">
    <citation type="submission" date="2018-10" db="EMBL/GenBank/DDBJ databases">
        <title>Improved assembly of the deer mouse Peromyscus maniculatus genome.</title>
        <authorList>
            <person name="Lassance J.-M."/>
            <person name="Hoekstra H.E."/>
        </authorList>
    </citation>
    <scope>NUCLEOTIDE SEQUENCE [LARGE SCALE GENOMIC DNA]</scope>
</reference>
<dbReference type="Proteomes" id="UP000694547">
    <property type="component" value="Chromosome 1"/>
</dbReference>
<dbReference type="Ensembl" id="ENSPEMT00000029121.2">
    <property type="protein sequence ID" value="ENSPEMP00000024738.1"/>
    <property type="gene ID" value="ENSPEMG00000021376.2"/>
</dbReference>
<dbReference type="SUPFAM" id="SSF48726">
    <property type="entry name" value="Immunoglobulin"/>
    <property type="match status" value="2"/>
</dbReference>
<keyword evidence="9" id="KW-1185">Reference proteome</keyword>
<evidence type="ECO:0000313" key="8">
    <source>
        <dbReference type="Ensembl" id="ENSPEMP00000024738.1"/>
    </source>
</evidence>
<evidence type="ECO:0000256" key="4">
    <source>
        <dbReference type="ARBA" id="ARBA00023319"/>
    </source>
</evidence>
<dbReference type="PROSITE" id="PS50835">
    <property type="entry name" value="IG_LIKE"/>
    <property type="match status" value="1"/>
</dbReference>
<name>A0A8C8U485_PERMB</name>
<keyword evidence="1 6" id="KW-0732">Signal</keyword>
<evidence type="ECO:0000256" key="1">
    <source>
        <dbReference type="ARBA" id="ARBA00022729"/>
    </source>
</evidence>
<feature type="region of interest" description="Disordered" evidence="5">
    <location>
        <begin position="275"/>
        <end position="296"/>
    </location>
</feature>
<dbReference type="InterPro" id="IPR003599">
    <property type="entry name" value="Ig_sub"/>
</dbReference>
<organism evidence="8 9">
    <name type="scientific">Peromyscus maniculatus bairdii</name>
    <name type="common">Prairie deer mouse</name>
    <dbReference type="NCBI Taxonomy" id="230844"/>
    <lineage>
        <taxon>Eukaryota</taxon>
        <taxon>Metazoa</taxon>
        <taxon>Chordata</taxon>
        <taxon>Craniata</taxon>
        <taxon>Vertebrata</taxon>
        <taxon>Euteleostomi</taxon>
        <taxon>Mammalia</taxon>
        <taxon>Eutheria</taxon>
        <taxon>Euarchontoglires</taxon>
        <taxon>Glires</taxon>
        <taxon>Rodentia</taxon>
        <taxon>Myomorpha</taxon>
        <taxon>Muroidea</taxon>
        <taxon>Cricetidae</taxon>
        <taxon>Neotominae</taxon>
        <taxon>Peromyscus</taxon>
    </lineage>
</organism>
<proteinExistence type="predicted"/>
<evidence type="ECO:0000256" key="5">
    <source>
        <dbReference type="SAM" id="MobiDB-lite"/>
    </source>
</evidence>
<reference evidence="8" key="2">
    <citation type="submission" date="2025-08" db="UniProtKB">
        <authorList>
            <consortium name="Ensembl"/>
        </authorList>
    </citation>
    <scope>IDENTIFICATION</scope>
</reference>